<keyword evidence="1" id="KW-0560">Oxidoreductase</keyword>
<dbReference type="Pfam" id="PF02826">
    <property type="entry name" value="2-Hacid_dh_C"/>
    <property type="match status" value="2"/>
</dbReference>
<dbReference type="GeneID" id="55968068"/>
<sequence length="363" mass="39874">MTEDVGTNPTLRGHKLLLLVPFEIPQSWIDHLNSRFPHLSVVSKVTDFQHQDPDDALPEGVKWEDVTVLVTGSTIPHIGQAPRLKVVQLLSAGSNHVLGRPLFQDDPKVALCTANGVHGPQIAEWIITTYLLHQHNIAHYLDLQKQQTWAPGDHLPQDTVSSRVGILGYGAIGRQVARVAKAMGIDVHAYTLHPKNTPEERRDDTYTPPGLGDVEGNLPSRWFSGGSKEDLHTFLSSGLDLLVVAVPLTAKTTHLIGREEFEALSAKKTFVTNIARGPVVHTDSLIDALDKGVIRGAALDVTDPEPLPDGHPLWSAKNVIITPHISGRSSAYQHRIQDILELNLSRLSEDRPFVNRVNLGQGY</sequence>
<dbReference type="InterPro" id="IPR006140">
    <property type="entry name" value="D-isomer_DH_NAD-bd"/>
</dbReference>
<dbReference type="AlphaFoldDB" id="A0A9P4YQU0"/>
<dbReference type="CDD" id="cd12163">
    <property type="entry name" value="2-Hacid_dh_5"/>
    <property type="match status" value="1"/>
</dbReference>
<dbReference type="RefSeq" id="XP_035320083.1">
    <property type="nucleotide sequence ID" value="XM_035463819.1"/>
</dbReference>
<evidence type="ECO:0000313" key="5">
    <source>
        <dbReference type="Proteomes" id="UP000749293"/>
    </source>
</evidence>
<organism evidence="4 5">
    <name type="scientific">Geosmithia morbida</name>
    <dbReference type="NCBI Taxonomy" id="1094350"/>
    <lineage>
        <taxon>Eukaryota</taxon>
        <taxon>Fungi</taxon>
        <taxon>Dikarya</taxon>
        <taxon>Ascomycota</taxon>
        <taxon>Pezizomycotina</taxon>
        <taxon>Sordariomycetes</taxon>
        <taxon>Hypocreomycetidae</taxon>
        <taxon>Hypocreales</taxon>
        <taxon>Bionectriaceae</taxon>
        <taxon>Geosmithia</taxon>
    </lineage>
</organism>
<dbReference type="SUPFAM" id="SSF51735">
    <property type="entry name" value="NAD(P)-binding Rossmann-fold domains"/>
    <property type="match status" value="1"/>
</dbReference>
<dbReference type="EMBL" id="JAANYQ010000012">
    <property type="protein sequence ID" value="KAF4121431.1"/>
    <property type="molecule type" value="Genomic_DNA"/>
</dbReference>
<dbReference type="PANTHER" id="PTHR43333:SF1">
    <property type="entry name" value="D-ISOMER SPECIFIC 2-HYDROXYACID DEHYDROGENASE NAD-BINDING DOMAIN-CONTAINING PROTEIN"/>
    <property type="match status" value="1"/>
</dbReference>
<name>A0A9P4YQU0_9HYPO</name>
<evidence type="ECO:0000313" key="4">
    <source>
        <dbReference type="EMBL" id="KAF4121431.1"/>
    </source>
</evidence>
<gene>
    <name evidence="4" type="ORF">GMORB2_1838</name>
</gene>
<comment type="caution">
    <text evidence="4">The sequence shown here is derived from an EMBL/GenBank/DDBJ whole genome shotgun (WGS) entry which is preliminary data.</text>
</comment>
<dbReference type="PANTHER" id="PTHR43333">
    <property type="entry name" value="2-HACID_DH_C DOMAIN-CONTAINING PROTEIN"/>
    <property type="match status" value="1"/>
</dbReference>
<evidence type="ECO:0000256" key="2">
    <source>
        <dbReference type="ARBA" id="ARBA00023027"/>
    </source>
</evidence>
<evidence type="ECO:0000259" key="3">
    <source>
        <dbReference type="Pfam" id="PF02826"/>
    </source>
</evidence>
<accession>A0A9P4YQU0</accession>
<reference evidence="4" key="1">
    <citation type="submission" date="2020-03" db="EMBL/GenBank/DDBJ databases">
        <title>Site-based positive gene gene selection in Geosmithia morbida across the United States reveals a broad range of putative effectors and factors for local host and environmental adapation.</title>
        <authorList>
            <person name="Onufrak A."/>
            <person name="Murdoch R.W."/>
            <person name="Gazis R."/>
            <person name="Huff M."/>
            <person name="Staton M."/>
            <person name="Klingeman W."/>
            <person name="Hadziabdic D."/>
        </authorList>
    </citation>
    <scope>NUCLEOTIDE SEQUENCE</scope>
    <source>
        <strain evidence="4">1262</strain>
    </source>
</reference>
<keyword evidence="2" id="KW-0520">NAD</keyword>
<dbReference type="Proteomes" id="UP000749293">
    <property type="component" value="Unassembled WGS sequence"/>
</dbReference>
<dbReference type="InterPro" id="IPR036291">
    <property type="entry name" value="NAD(P)-bd_dom_sf"/>
</dbReference>
<dbReference type="Gene3D" id="3.40.50.720">
    <property type="entry name" value="NAD(P)-binding Rossmann-like Domain"/>
    <property type="match status" value="2"/>
</dbReference>
<feature type="domain" description="D-isomer specific 2-hydroxyacid dehydrogenase NAD-binding" evidence="3">
    <location>
        <begin position="131"/>
        <end position="200"/>
    </location>
</feature>
<keyword evidence="5" id="KW-1185">Reference proteome</keyword>
<dbReference type="GO" id="GO:0051287">
    <property type="term" value="F:NAD binding"/>
    <property type="evidence" value="ECO:0007669"/>
    <property type="project" value="InterPro"/>
</dbReference>
<evidence type="ECO:0000256" key="1">
    <source>
        <dbReference type="ARBA" id="ARBA00023002"/>
    </source>
</evidence>
<dbReference type="SUPFAM" id="SSF52283">
    <property type="entry name" value="Formate/glycerate dehydrogenase catalytic domain-like"/>
    <property type="match status" value="1"/>
</dbReference>
<dbReference type="GO" id="GO:0016491">
    <property type="term" value="F:oxidoreductase activity"/>
    <property type="evidence" value="ECO:0007669"/>
    <property type="project" value="UniProtKB-KW"/>
</dbReference>
<protein>
    <submittedName>
        <fullName evidence="4">Phosphoglycerate dehydrogenase or related dehydrogenase</fullName>
    </submittedName>
</protein>
<dbReference type="OrthoDB" id="298012at2759"/>
<dbReference type="InterPro" id="IPR029752">
    <property type="entry name" value="D-isomer_DH_CS1"/>
</dbReference>
<proteinExistence type="predicted"/>
<feature type="domain" description="D-isomer specific 2-hydroxyacid dehydrogenase NAD-binding" evidence="3">
    <location>
        <begin position="229"/>
        <end position="326"/>
    </location>
</feature>
<dbReference type="PROSITE" id="PS00065">
    <property type="entry name" value="D_2_HYDROXYACID_DH_1"/>
    <property type="match status" value="1"/>
</dbReference>